<reference evidence="3 4" key="1">
    <citation type="submission" date="2019-06" db="EMBL/GenBank/DDBJ databases">
        <authorList>
            <person name="Mardanova A.M."/>
            <person name="Pudova D.S."/>
            <person name="Shagimardanova E.I."/>
            <person name="Gogoleva N.E."/>
            <person name="Lutfullin M.T."/>
            <person name="Hadieva G.F."/>
            <person name="Sharipova M.R."/>
        </authorList>
    </citation>
    <scope>NUCLEOTIDE SEQUENCE [LARGE SCALE GENOMIC DNA]</scope>
    <source>
        <strain evidence="3 4">MG-1</strain>
    </source>
</reference>
<protein>
    <recommendedName>
        <fullName evidence="2">Activator of Hsp90 ATPase homologue 1/2-like C-terminal domain-containing protein</fullName>
    </recommendedName>
</protein>
<sequence length="182" mass="19627">MTNRPQAADSASCRSPTRTETRWCSSVSEAASDQGAPVTATISLGADFEHPVSKVWNAFADSDQRVQWGVPEGEEIVCDIDEFRPGGAIRARCGSPGELEFVSTGQYCSLAPGRHIVTTETLTKDDEILSTAIITWTLTAIPTGTRVELVDQVVSFVGRGMIDGHRNGHDICLRQLGDFLSS</sequence>
<evidence type="ECO:0000313" key="4">
    <source>
        <dbReference type="Proteomes" id="UP000314223"/>
    </source>
</evidence>
<accession>A0A5C4X599</accession>
<dbReference type="InterPro" id="IPR023393">
    <property type="entry name" value="START-like_dom_sf"/>
</dbReference>
<dbReference type="Proteomes" id="UP000314223">
    <property type="component" value="Unassembled WGS sequence"/>
</dbReference>
<evidence type="ECO:0000256" key="1">
    <source>
        <dbReference type="ARBA" id="ARBA00006817"/>
    </source>
</evidence>
<proteinExistence type="inferred from homology"/>
<dbReference type="InterPro" id="IPR013538">
    <property type="entry name" value="ASHA1/2-like_C"/>
</dbReference>
<dbReference type="EMBL" id="VDMQ01000001">
    <property type="protein sequence ID" value="TNM57790.1"/>
    <property type="molecule type" value="Genomic_DNA"/>
</dbReference>
<organism evidence="3 4">
    <name type="scientific">Brevibacterium sediminis</name>
    <dbReference type="NCBI Taxonomy" id="1857024"/>
    <lineage>
        <taxon>Bacteria</taxon>
        <taxon>Bacillati</taxon>
        <taxon>Actinomycetota</taxon>
        <taxon>Actinomycetes</taxon>
        <taxon>Micrococcales</taxon>
        <taxon>Brevibacteriaceae</taxon>
        <taxon>Brevibacterium</taxon>
    </lineage>
</organism>
<dbReference type="Pfam" id="PF08327">
    <property type="entry name" value="AHSA1"/>
    <property type="match status" value="1"/>
</dbReference>
<evidence type="ECO:0000259" key="2">
    <source>
        <dbReference type="Pfam" id="PF08327"/>
    </source>
</evidence>
<dbReference type="Gene3D" id="3.30.530.20">
    <property type="match status" value="1"/>
</dbReference>
<comment type="caution">
    <text evidence="3">The sequence shown here is derived from an EMBL/GenBank/DDBJ whole genome shotgun (WGS) entry which is preliminary data.</text>
</comment>
<name>A0A5C4X599_9MICO</name>
<dbReference type="AlphaFoldDB" id="A0A5C4X599"/>
<evidence type="ECO:0000313" key="3">
    <source>
        <dbReference type="EMBL" id="TNM57790.1"/>
    </source>
</evidence>
<feature type="domain" description="Activator of Hsp90 ATPase homologue 1/2-like C-terminal" evidence="2">
    <location>
        <begin position="50"/>
        <end position="179"/>
    </location>
</feature>
<comment type="similarity">
    <text evidence="1">Belongs to the AHA1 family.</text>
</comment>
<dbReference type="SUPFAM" id="SSF55961">
    <property type="entry name" value="Bet v1-like"/>
    <property type="match status" value="1"/>
</dbReference>
<gene>
    <name evidence="3" type="ORF">FHQ09_00355</name>
</gene>